<dbReference type="EMBL" id="CAXIEN010000632">
    <property type="protein sequence ID" value="CAL1301200.1"/>
    <property type="molecule type" value="Genomic_DNA"/>
</dbReference>
<dbReference type="GO" id="GO:0015889">
    <property type="term" value="P:cobalamin transport"/>
    <property type="evidence" value="ECO:0007669"/>
    <property type="project" value="InterPro"/>
</dbReference>
<dbReference type="InterPro" id="IPR035914">
    <property type="entry name" value="Sperma_CUB_dom_sf"/>
</dbReference>
<dbReference type="SUPFAM" id="SSF49854">
    <property type="entry name" value="Spermadhesin, CUB domain"/>
    <property type="match status" value="2"/>
</dbReference>
<evidence type="ECO:0000256" key="6">
    <source>
        <dbReference type="PIRSR" id="PIRSR602157-2"/>
    </source>
</evidence>
<name>A0AAV2BZI3_9ARAC</name>
<dbReference type="InterPro" id="IPR036055">
    <property type="entry name" value="LDL_receptor-like_sf"/>
</dbReference>
<dbReference type="Gene3D" id="2.170.130.30">
    <property type="match status" value="1"/>
</dbReference>
<evidence type="ECO:0000256" key="5">
    <source>
        <dbReference type="PIRSR" id="PIRSR602157-1"/>
    </source>
</evidence>
<keyword evidence="2" id="KW-0964">Secreted</keyword>
<dbReference type="AlphaFoldDB" id="A0AAV2BZI3"/>
<proteinExistence type="predicted"/>
<feature type="disulfide bond" evidence="7">
    <location>
        <begin position="675"/>
        <end position="693"/>
    </location>
</feature>
<dbReference type="GO" id="GO:0031419">
    <property type="term" value="F:cobalamin binding"/>
    <property type="evidence" value="ECO:0007669"/>
    <property type="project" value="InterPro"/>
</dbReference>
<dbReference type="InterPro" id="IPR000859">
    <property type="entry name" value="CUB_dom"/>
</dbReference>
<dbReference type="InterPro" id="IPR002157">
    <property type="entry name" value="Cbl-bd_prot"/>
</dbReference>
<dbReference type="InterPro" id="IPR023415">
    <property type="entry name" value="LDLR_class-A_CS"/>
</dbReference>
<accession>A0AAV2BZI3</accession>
<gene>
    <name evidence="9" type="ORF">LARSCL_LOCUS22372</name>
</gene>
<dbReference type="Gene3D" id="1.50.10.20">
    <property type="match status" value="2"/>
</dbReference>
<dbReference type="SUPFAM" id="SSF57424">
    <property type="entry name" value="LDL receptor-like module"/>
    <property type="match status" value="2"/>
</dbReference>
<dbReference type="SUPFAM" id="SSF48239">
    <property type="entry name" value="Terpenoid cyclases/Protein prenyltransferases"/>
    <property type="match status" value="1"/>
</dbReference>
<dbReference type="CDD" id="cd00112">
    <property type="entry name" value="LDLa"/>
    <property type="match status" value="2"/>
</dbReference>
<comment type="caution">
    <text evidence="7">Lacks conserved residue(s) required for the propagation of feature annotation.</text>
</comment>
<feature type="binding site" evidence="5">
    <location>
        <begin position="532"/>
        <end position="534"/>
    </location>
    <ligand>
        <name>cyanocob(III)alamin</name>
        <dbReference type="ChEBI" id="CHEBI:17439"/>
    </ligand>
</feature>
<keyword evidence="4 6" id="KW-1015">Disulfide bond</keyword>
<dbReference type="InterPro" id="IPR002172">
    <property type="entry name" value="LDrepeatLR_classA_rpt"/>
</dbReference>
<feature type="binding site" evidence="5">
    <location>
        <begin position="515"/>
        <end position="516"/>
    </location>
    <ligand>
        <name>cyanocob(III)alamin</name>
        <dbReference type="ChEBI" id="CHEBI:17439"/>
    </ligand>
</feature>
<dbReference type="PRINTS" id="PR00261">
    <property type="entry name" value="LDLRECEPTOR"/>
</dbReference>
<organism evidence="9 10">
    <name type="scientific">Larinioides sclopetarius</name>
    <dbReference type="NCBI Taxonomy" id="280406"/>
    <lineage>
        <taxon>Eukaryota</taxon>
        <taxon>Metazoa</taxon>
        <taxon>Ecdysozoa</taxon>
        <taxon>Arthropoda</taxon>
        <taxon>Chelicerata</taxon>
        <taxon>Arachnida</taxon>
        <taxon>Araneae</taxon>
        <taxon>Araneomorphae</taxon>
        <taxon>Entelegynae</taxon>
        <taxon>Araneoidea</taxon>
        <taxon>Araneidae</taxon>
        <taxon>Larinioides</taxon>
    </lineage>
</organism>
<evidence type="ECO:0000256" key="3">
    <source>
        <dbReference type="ARBA" id="ARBA00022729"/>
    </source>
</evidence>
<dbReference type="PROSITE" id="PS01180">
    <property type="entry name" value="CUB"/>
    <property type="match status" value="1"/>
</dbReference>
<feature type="binding site" evidence="5">
    <location>
        <position position="322"/>
    </location>
    <ligand>
        <name>cyanocob(III)alamin</name>
        <dbReference type="ChEBI" id="CHEBI:17439"/>
    </ligand>
</feature>
<dbReference type="PANTHER" id="PTHR10559:SF18">
    <property type="entry name" value="TRANSCOBALAMIN II"/>
    <property type="match status" value="1"/>
</dbReference>
<keyword evidence="10" id="KW-1185">Reference proteome</keyword>
<keyword evidence="3" id="KW-0732">Signal</keyword>
<sequence length="953" mass="107160">MRLPCKMAPIWSCDTVQCQSCTIEKNVNGEVKVEKVRTVNLQKCWTIPVPLGHFIHLQLKDMHGSEASCEQVNVKIKIAGTSDIYQFCGYDNNRNPITAFDNVIVTHYVLTEYYIYTGFTLEYTIKTIECLNRNNFKCDNNTCVSEDRVCDGVKDCKNGADEVGCETGVLSIKGVPEAREKAVSWLKQKRTAAWGWKENTPRAVVALYLASAATFDGTVLEEELMAKQTELKTAVALLRPSLTNSELSWFINALLVTCHSPRQFYGHNLVRRLKEQVEESGNFTHPLAYLTLCNANESWPARATEDLNSILNSNSDYPFVKDLQAMAITAISCEAHRSRNINNTTLGHPTLTLYKKTLEHFKKLQAHDGSFGNVYTTALITQSLLSSGQEHNKDWKLNATVKYLIKELNSSSVDFLTTYLILPILDGKSVMDISRVNCSSNPRKHGDDPVSEINDYLGPKMRVRYSLYIGDEKDVIHTISLRVPENYTASEVMELAEVEDPKYKFEWKTTSGKMYVYEIANVTNDPESGKFWLLYVGAANSSEPLTHLTNDIAQCQSCTIEKNMNGEVYVDEVETWDLQNCWTIPVPLGHFIHLQLKYMYQSGASCQQEYVKIKIAGTSDVYQFCSSDTSRNPITAFDNVTVTHFVKTGQYIYTGFTLEYTIRTMECLKRNSFKCDNNTCVPEDKVCDGVKNCKNGEDEIGCETGVLSIKGVSEAREEAVSWLKQKRTAAWGWKENTPRAVVALYLASAATFNGTVLEEELMAKQTELKTAVALLRPSLTNSELSMFINALLVTCHSPRQFYGHNLVQRLKEQVEESGNFTHPLAYLTLCNANESWPLRASEDLNSVLSSNSEYPFVKDLQAIAITALSCEANRSRNIDNTTLGHPTLTLYKKTIEPFKELQAHDGSFGNVYTTALITQALLSSGQEHNKDWKLNATIKYLIKELNSSSVDFS</sequence>
<feature type="disulfide bond" evidence="7">
    <location>
        <begin position="138"/>
        <end position="156"/>
    </location>
</feature>
<dbReference type="Pfam" id="PF00057">
    <property type="entry name" value="Ldl_recept_a"/>
    <property type="match status" value="2"/>
</dbReference>
<dbReference type="InterPro" id="IPR008930">
    <property type="entry name" value="Terpenoid_cyclase/PrenylTrfase"/>
</dbReference>
<evidence type="ECO:0000313" key="9">
    <source>
        <dbReference type="EMBL" id="CAL1301200.1"/>
    </source>
</evidence>
<feature type="disulfide bond" evidence="6">
    <location>
        <begin position="293"/>
        <end position="333"/>
    </location>
</feature>
<keyword evidence="5" id="KW-0170">Cobalt</keyword>
<evidence type="ECO:0000256" key="2">
    <source>
        <dbReference type="ARBA" id="ARBA00022525"/>
    </source>
</evidence>
<dbReference type="SMART" id="SM00192">
    <property type="entry name" value="LDLa"/>
    <property type="match status" value="2"/>
</dbReference>
<reference evidence="9 10" key="1">
    <citation type="submission" date="2024-04" db="EMBL/GenBank/DDBJ databases">
        <authorList>
            <person name="Rising A."/>
            <person name="Reimegard J."/>
            <person name="Sonavane S."/>
            <person name="Akerstrom W."/>
            <person name="Nylinder S."/>
            <person name="Hedman E."/>
            <person name="Kallberg Y."/>
        </authorList>
    </citation>
    <scope>NUCLEOTIDE SEQUENCE [LARGE SCALE GENOMIC DNA]</scope>
</reference>
<comment type="caution">
    <text evidence="9">The sequence shown here is derived from an EMBL/GenBank/DDBJ whole genome shotgun (WGS) entry which is preliminary data.</text>
</comment>
<dbReference type="Proteomes" id="UP001497382">
    <property type="component" value="Unassembled WGS sequence"/>
</dbReference>
<evidence type="ECO:0000256" key="1">
    <source>
        <dbReference type="ARBA" id="ARBA00004613"/>
    </source>
</evidence>
<dbReference type="PROSITE" id="PS01209">
    <property type="entry name" value="LDLRA_1"/>
    <property type="match status" value="2"/>
</dbReference>
<evidence type="ECO:0000259" key="8">
    <source>
        <dbReference type="PROSITE" id="PS01180"/>
    </source>
</evidence>
<dbReference type="Gene3D" id="2.60.120.290">
    <property type="entry name" value="Spermadhesin, CUB domain"/>
    <property type="match status" value="2"/>
</dbReference>
<feature type="disulfide bond" evidence="7">
    <location>
        <begin position="150"/>
        <end position="165"/>
    </location>
</feature>
<feature type="domain" description="CUB" evidence="8">
    <location>
        <begin position="555"/>
        <end position="663"/>
    </location>
</feature>
<dbReference type="Gene3D" id="4.10.400.10">
    <property type="entry name" value="Low-density Lipoprotein Receptor"/>
    <property type="match status" value="2"/>
</dbReference>
<dbReference type="InterPro" id="IPR051588">
    <property type="entry name" value="Cobalamin_Transport"/>
</dbReference>
<evidence type="ECO:0000256" key="4">
    <source>
        <dbReference type="ARBA" id="ARBA00023157"/>
    </source>
</evidence>
<feature type="binding site" evidence="5">
    <location>
        <position position="373"/>
    </location>
    <ligand>
        <name>cyanocob(III)alamin</name>
        <dbReference type="ChEBI" id="CHEBI:17439"/>
    </ligand>
</feature>
<evidence type="ECO:0000313" key="10">
    <source>
        <dbReference type="Proteomes" id="UP001497382"/>
    </source>
</evidence>
<protein>
    <recommendedName>
        <fullName evidence="8">CUB domain-containing protein</fullName>
    </recommendedName>
</protein>
<evidence type="ECO:0000256" key="7">
    <source>
        <dbReference type="PROSITE-ProRule" id="PRU00124"/>
    </source>
</evidence>
<comment type="subcellular location">
    <subcellularLocation>
        <location evidence="1">Secreted</location>
    </subcellularLocation>
</comment>
<dbReference type="Pfam" id="PF01122">
    <property type="entry name" value="Cobalamin_bind"/>
    <property type="match status" value="2"/>
</dbReference>
<dbReference type="PANTHER" id="PTHR10559">
    <property type="entry name" value="TRANSCOBALAMIN-1/GASTRIC INTRINSIC FACTOR"/>
    <property type="match status" value="1"/>
</dbReference>
<dbReference type="GO" id="GO:0005615">
    <property type="term" value="C:extracellular space"/>
    <property type="evidence" value="ECO:0007669"/>
    <property type="project" value="TreeGrafter"/>
</dbReference>
<feature type="disulfide bond" evidence="7">
    <location>
        <begin position="687"/>
        <end position="702"/>
    </location>
</feature>
<dbReference type="PROSITE" id="PS50068">
    <property type="entry name" value="LDLRA_2"/>
    <property type="match status" value="2"/>
</dbReference>